<evidence type="ECO:0000313" key="2">
    <source>
        <dbReference type="Proteomes" id="UP000744555"/>
    </source>
</evidence>
<sequence>MASSTAFTVLIVPGLRDHVADHWQTLLAARLPNCRSVPPLETDKLSLAARVAAIQSELERIDGPVVLVAHSAGVLMTVHWAARHSRPILGALLVTPPDLDTAWPPQYPSAAVLAEHGWSPLPRGPLPFPSIVAASSNDHLASLDAVGEMAREWGGALVELGAVGHLNPASGYGDWPQAESLIQALLG</sequence>
<keyword evidence="2" id="KW-1185">Reference proteome</keyword>
<gene>
    <name evidence="1" type="ORF">A9179_14515</name>
</gene>
<dbReference type="InterPro" id="IPR010662">
    <property type="entry name" value="RBBP9/YdeN"/>
</dbReference>
<reference evidence="1 2" key="1">
    <citation type="submission" date="2016-06" db="EMBL/GenBank/DDBJ databases">
        <authorList>
            <person name="Ramos C."/>
            <person name="Pintado A."/>
            <person name="Crespo-Gomez J.I."/>
        </authorList>
    </citation>
    <scope>NUCLEOTIDE SEQUENCE [LARGE SCALE GENOMIC DNA]</scope>
    <source>
        <strain evidence="1 2">AVO110</strain>
    </source>
</reference>
<proteinExistence type="predicted"/>
<dbReference type="SUPFAM" id="SSF53474">
    <property type="entry name" value="alpha/beta-Hydrolases"/>
    <property type="match status" value="1"/>
</dbReference>
<evidence type="ECO:0000313" key="1">
    <source>
        <dbReference type="EMBL" id="MBC9251481.1"/>
    </source>
</evidence>
<dbReference type="GO" id="GO:0016787">
    <property type="term" value="F:hydrolase activity"/>
    <property type="evidence" value="ECO:0007669"/>
    <property type="project" value="UniProtKB-KW"/>
</dbReference>
<dbReference type="EMBL" id="LZEU01000001">
    <property type="protein sequence ID" value="MBC9251481.1"/>
    <property type="molecule type" value="Genomic_DNA"/>
</dbReference>
<name>A0ABR7S1L5_AQUAC</name>
<dbReference type="RefSeq" id="WP_187806978.1">
    <property type="nucleotide sequence ID" value="NZ_LZEU01000001.1"/>
</dbReference>
<accession>A0ABR7S1L5</accession>
<dbReference type="Pfam" id="PF06821">
    <property type="entry name" value="Ser_hydrolase"/>
    <property type="match status" value="1"/>
</dbReference>
<dbReference type="InterPro" id="IPR029058">
    <property type="entry name" value="AB_hydrolase_fold"/>
</dbReference>
<dbReference type="Gene3D" id="3.40.50.1820">
    <property type="entry name" value="alpha/beta hydrolase"/>
    <property type="match status" value="1"/>
</dbReference>
<protein>
    <submittedName>
        <fullName evidence="1">Alpha/beta hydrolase</fullName>
    </submittedName>
</protein>
<comment type="caution">
    <text evidence="1">The sequence shown here is derived from an EMBL/GenBank/DDBJ whole genome shotgun (WGS) entry which is preliminary data.</text>
</comment>
<keyword evidence="1" id="KW-0378">Hydrolase</keyword>
<organism evidence="1 2">
    <name type="scientific">Aquipseudomonas alcaligenes</name>
    <name type="common">Pseudomonas alcaligenes</name>
    <dbReference type="NCBI Taxonomy" id="43263"/>
    <lineage>
        <taxon>Bacteria</taxon>
        <taxon>Pseudomonadati</taxon>
        <taxon>Pseudomonadota</taxon>
        <taxon>Gammaproteobacteria</taxon>
        <taxon>Pseudomonadales</taxon>
        <taxon>Pseudomonadaceae</taxon>
        <taxon>Aquipseudomonas</taxon>
    </lineage>
</organism>
<dbReference type="Proteomes" id="UP000744555">
    <property type="component" value="Unassembled WGS sequence"/>
</dbReference>